<organism evidence="5 6">
    <name type="scientific">Amorphotheca resinae ATCC 22711</name>
    <dbReference type="NCBI Taxonomy" id="857342"/>
    <lineage>
        <taxon>Eukaryota</taxon>
        <taxon>Fungi</taxon>
        <taxon>Dikarya</taxon>
        <taxon>Ascomycota</taxon>
        <taxon>Pezizomycotina</taxon>
        <taxon>Leotiomycetes</taxon>
        <taxon>Helotiales</taxon>
        <taxon>Amorphothecaceae</taxon>
        <taxon>Amorphotheca</taxon>
    </lineage>
</organism>
<dbReference type="FunFam" id="3.40.50.1240:FF:000147">
    <property type="match status" value="1"/>
</dbReference>
<keyword evidence="6" id="KW-1185">Reference proteome</keyword>
<evidence type="ECO:0000256" key="1">
    <source>
        <dbReference type="ARBA" id="ARBA00005375"/>
    </source>
</evidence>
<evidence type="ECO:0000313" key="5">
    <source>
        <dbReference type="EMBL" id="PSS23099.1"/>
    </source>
</evidence>
<dbReference type="RefSeq" id="XP_024723145.1">
    <property type="nucleotide sequence ID" value="XM_024869977.1"/>
</dbReference>
<dbReference type="Proteomes" id="UP000241818">
    <property type="component" value="Unassembled WGS sequence"/>
</dbReference>
<dbReference type="CDD" id="cd07061">
    <property type="entry name" value="HP_HAP_like"/>
    <property type="match status" value="1"/>
</dbReference>
<dbReference type="PROSITE" id="PS00616">
    <property type="entry name" value="HIS_ACID_PHOSPHAT_1"/>
    <property type="match status" value="1"/>
</dbReference>
<evidence type="ECO:0000313" key="6">
    <source>
        <dbReference type="Proteomes" id="UP000241818"/>
    </source>
</evidence>
<gene>
    <name evidence="5" type="ORF">M430DRAFT_96668</name>
</gene>
<dbReference type="Gene3D" id="3.40.50.1240">
    <property type="entry name" value="Phosphoglycerate mutase-like"/>
    <property type="match status" value="1"/>
</dbReference>
<dbReference type="AlphaFoldDB" id="A0A2T3B892"/>
<dbReference type="GO" id="GO:0016158">
    <property type="term" value="F:inositol hexakisphosphate 3-phosphatase activity"/>
    <property type="evidence" value="ECO:0007669"/>
    <property type="project" value="UniProtKB-EC"/>
</dbReference>
<dbReference type="Pfam" id="PF00328">
    <property type="entry name" value="His_Phos_2"/>
    <property type="match status" value="1"/>
</dbReference>
<accession>A0A2T3B892</accession>
<dbReference type="InterPro" id="IPR029033">
    <property type="entry name" value="His_PPase_superfam"/>
</dbReference>
<dbReference type="EC" id="3.1.3.8" evidence="2"/>
<evidence type="ECO:0000256" key="3">
    <source>
        <dbReference type="ARBA" id="ARBA00022801"/>
    </source>
</evidence>
<evidence type="ECO:0000256" key="4">
    <source>
        <dbReference type="SAM" id="MobiDB-lite"/>
    </source>
</evidence>
<dbReference type="OrthoDB" id="6509975at2759"/>
<dbReference type="STRING" id="857342.A0A2T3B892"/>
<dbReference type="InterPro" id="IPR000560">
    <property type="entry name" value="His_Pase_clade-2"/>
</dbReference>
<dbReference type="PROSITE" id="PS00778">
    <property type="entry name" value="HIS_ACID_PHOSPHAT_2"/>
    <property type="match status" value="1"/>
</dbReference>
<dbReference type="SUPFAM" id="SSF53254">
    <property type="entry name" value="Phosphoglycerate mutase-like"/>
    <property type="match status" value="1"/>
</dbReference>
<protein>
    <recommendedName>
        <fullName evidence="2">3-phytase</fullName>
        <ecNumber evidence="2">3.1.3.8</ecNumber>
    </recommendedName>
</protein>
<dbReference type="GeneID" id="36578058"/>
<dbReference type="PANTHER" id="PTHR20963:SF43">
    <property type="entry name" value="PUTATIVE (AFU_ORTHOLOGUE AFUA_7G01240)-RELATED"/>
    <property type="match status" value="1"/>
</dbReference>
<dbReference type="EMBL" id="KZ679008">
    <property type="protein sequence ID" value="PSS23099.1"/>
    <property type="molecule type" value="Genomic_DNA"/>
</dbReference>
<dbReference type="GO" id="GO:0003993">
    <property type="term" value="F:acid phosphatase activity"/>
    <property type="evidence" value="ECO:0007669"/>
    <property type="project" value="TreeGrafter"/>
</dbReference>
<name>A0A2T3B892_AMORE</name>
<feature type="region of interest" description="Disordered" evidence="4">
    <location>
        <begin position="20"/>
        <end position="43"/>
    </location>
</feature>
<reference evidence="5 6" key="1">
    <citation type="journal article" date="2018" name="New Phytol.">
        <title>Comparative genomics and transcriptomics depict ericoid mycorrhizal fungi as versatile saprotrophs and plant mutualists.</title>
        <authorList>
            <person name="Martino E."/>
            <person name="Morin E."/>
            <person name="Grelet G.A."/>
            <person name="Kuo A."/>
            <person name="Kohler A."/>
            <person name="Daghino S."/>
            <person name="Barry K.W."/>
            <person name="Cichocki N."/>
            <person name="Clum A."/>
            <person name="Dockter R.B."/>
            <person name="Hainaut M."/>
            <person name="Kuo R.C."/>
            <person name="LaButti K."/>
            <person name="Lindahl B.D."/>
            <person name="Lindquist E.A."/>
            <person name="Lipzen A."/>
            <person name="Khouja H.R."/>
            <person name="Magnuson J."/>
            <person name="Murat C."/>
            <person name="Ohm R.A."/>
            <person name="Singer S.W."/>
            <person name="Spatafora J.W."/>
            <person name="Wang M."/>
            <person name="Veneault-Fourrey C."/>
            <person name="Henrissat B."/>
            <person name="Grigoriev I.V."/>
            <person name="Martin F.M."/>
            <person name="Perotto S."/>
        </authorList>
    </citation>
    <scope>NUCLEOTIDE SEQUENCE [LARGE SCALE GENOMIC DNA]</scope>
    <source>
        <strain evidence="5 6">ATCC 22711</strain>
    </source>
</reference>
<dbReference type="FunCoup" id="A0A2T3B892">
    <property type="interactions" value="434"/>
</dbReference>
<dbReference type="PANTHER" id="PTHR20963">
    <property type="entry name" value="MULTIPLE INOSITOL POLYPHOSPHATE PHOSPHATASE-RELATED"/>
    <property type="match status" value="1"/>
</dbReference>
<keyword evidence="3" id="KW-0378">Hydrolase</keyword>
<dbReference type="InterPro" id="IPR033379">
    <property type="entry name" value="Acid_Pase_AS"/>
</dbReference>
<comment type="similarity">
    <text evidence="1">Belongs to the histidine acid phosphatase family.</text>
</comment>
<evidence type="ECO:0000256" key="2">
    <source>
        <dbReference type="ARBA" id="ARBA00012632"/>
    </source>
</evidence>
<proteinExistence type="inferred from homology"/>
<sequence length="545" mass="60219">MLLLGSYSVLASPTVSSVLPDKATLPDRRRSTDCSSPSSSVPQYFQTSPELWAGPTATGRAPFLAQTNPVSFAPTVTFVPNNPLETAGPIIGQAQNESIFQLMGNLSPYFSNPIGFGVAEYPLPPGANISQVQMLSRHGSRYPTGGSNVQTFGKRIANATGNFKATGPLSFLNTWKYELGEEILVPRGRQELFNSGILHYYQYAQLYNPNSKIIARTTTQDRMLKSAEYFLAGFFGLEWTTNATIEVIIEESGFNNSLAGYDNCQNANNNRSAGGLNAMTEWASIYLQNATGRFQSRIDGFDWTINDTFAAQVMCPYETVAYGYSAFCNLFTYEEWVDFEYAWDLFFAGGSAFQSPTGRAVGIGYVQEVIARLENHTLGYSGSQINTTLDNNTVTFPLNQSLYFDFSHDTNIMSVLTAFGFTQFAQFLPSTKYPGPHNLTVSHLEPFGARLDIEVIKTPQPLGADRTYTVGSETTYVHFILNQRTLPLGFSFPQCGRDRLDGWCELQTFLEVQRNSTAQANYDYACNGDYPAVPYGEVWNGAPNS</sequence>
<dbReference type="InParanoid" id="A0A2T3B892"/>